<dbReference type="InterPro" id="IPR000639">
    <property type="entry name" value="Epox_hydrolase-like"/>
</dbReference>
<dbReference type="SUPFAM" id="SSF53474">
    <property type="entry name" value="alpha/beta-Hydrolases"/>
    <property type="match status" value="1"/>
</dbReference>
<dbReference type="GO" id="GO:0016787">
    <property type="term" value="F:hydrolase activity"/>
    <property type="evidence" value="ECO:0007669"/>
    <property type="project" value="UniProtKB-KW"/>
</dbReference>
<name>A0A1B7KZ76_9ENTR</name>
<dbReference type="Pfam" id="PF00561">
    <property type="entry name" value="Abhydrolase_1"/>
    <property type="match status" value="1"/>
</dbReference>
<dbReference type="PANTHER" id="PTHR43798">
    <property type="entry name" value="MONOACYLGLYCEROL LIPASE"/>
    <property type="match status" value="1"/>
</dbReference>
<dbReference type="Proteomes" id="UP000078225">
    <property type="component" value="Unassembled WGS sequence"/>
</dbReference>
<evidence type="ECO:0000313" key="2">
    <source>
        <dbReference type="EMBL" id="OAT75398.1"/>
    </source>
</evidence>
<organism evidence="2 3">
    <name type="scientific">Mangrovibacter phragmitis</name>
    <dbReference type="NCBI Taxonomy" id="1691903"/>
    <lineage>
        <taxon>Bacteria</taxon>
        <taxon>Pseudomonadati</taxon>
        <taxon>Pseudomonadota</taxon>
        <taxon>Gammaproteobacteria</taxon>
        <taxon>Enterobacterales</taxon>
        <taxon>Enterobacteriaceae</taxon>
        <taxon>Mangrovibacter</taxon>
    </lineage>
</organism>
<dbReference type="PRINTS" id="PR00412">
    <property type="entry name" value="EPOXHYDRLASE"/>
</dbReference>
<keyword evidence="3" id="KW-1185">Reference proteome</keyword>
<dbReference type="GO" id="GO:0016020">
    <property type="term" value="C:membrane"/>
    <property type="evidence" value="ECO:0007669"/>
    <property type="project" value="TreeGrafter"/>
</dbReference>
<proteinExistence type="predicted"/>
<dbReference type="STRING" id="1691903.A9B99_15945"/>
<dbReference type="InterPro" id="IPR029058">
    <property type="entry name" value="AB_hydrolase_fold"/>
</dbReference>
<dbReference type="InterPro" id="IPR000073">
    <property type="entry name" value="AB_hydrolase_1"/>
</dbReference>
<gene>
    <name evidence="2" type="ORF">A9B99_15945</name>
</gene>
<reference evidence="3" key="1">
    <citation type="submission" date="2016-05" db="EMBL/GenBank/DDBJ databases">
        <authorList>
            <person name="Behera P."/>
            <person name="Vaishampayan P."/>
            <person name="Singh N."/>
            <person name="Raina V."/>
            <person name="Suar M."/>
            <person name="Pattnaik A."/>
            <person name="Rastogi G."/>
        </authorList>
    </citation>
    <scope>NUCLEOTIDE SEQUENCE [LARGE SCALE GENOMIC DNA]</scope>
    <source>
        <strain evidence="3">MP23</strain>
    </source>
</reference>
<dbReference type="OrthoDB" id="9808398at2"/>
<dbReference type="AlphaFoldDB" id="A0A1B7KZ76"/>
<accession>A0A1B7KZ76</accession>
<dbReference type="InterPro" id="IPR050266">
    <property type="entry name" value="AB_hydrolase_sf"/>
</dbReference>
<dbReference type="PRINTS" id="PR00111">
    <property type="entry name" value="ABHYDROLASE"/>
</dbReference>
<evidence type="ECO:0000259" key="1">
    <source>
        <dbReference type="Pfam" id="PF00561"/>
    </source>
</evidence>
<comment type="caution">
    <text evidence="2">The sequence shown here is derived from an EMBL/GenBank/DDBJ whole genome shotgun (WGS) entry which is preliminary data.</text>
</comment>
<keyword evidence="2" id="KW-0378">Hydrolase</keyword>
<sequence>MAQDMQTARLFSTDSGNGRALILLHGWVADSHDWSWQIPELEQHYRVIAVDLRGHGRSEVMPSGAYTPDHYAADIISLIQKALPGQKAVLIGHSMGGQIAARIASERPDLVDAVISVDGSLGFDQSFAPLFQQTAERLQREDPASVTSEMIQNFYDAATPAAFKTWHSRRMFGMPEAPFRESFGPLFVGPEQVGVGQGSEALLRSLNIPFYHMCRYVEQAIAMRPWFSHPKSKVDVWEHASHWIMKDRPDDVNAAIIDWLNKL</sequence>
<dbReference type="EMBL" id="LYRP01000048">
    <property type="protein sequence ID" value="OAT75398.1"/>
    <property type="molecule type" value="Genomic_DNA"/>
</dbReference>
<dbReference type="Gene3D" id="3.40.50.1820">
    <property type="entry name" value="alpha/beta hydrolase"/>
    <property type="match status" value="1"/>
</dbReference>
<feature type="domain" description="AB hydrolase-1" evidence="1">
    <location>
        <begin position="20"/>
        <end position="130"/>
    </location>
</feature>
<evidence type="ECO:0000313" key="3">
    <source>
        <dbReference type="Proteomes" id="UP000078225"/>
    </source>
</evidence>
<protein>
    <submittedName>
        <fullName evidence="2">Alpha/beta hydrolase</fullName>
    </submittedName>
</protein>
<dbReference type="PANTHER" id="PTHR43798:SF33">
    <property type="entry name" value="HYDROLASE, PUTATIVE (AFU_ORTHOLOGUE AFUA_2G14860)-RELATED"/>
    <property type="match status" value="1"/>
</dbReference>